<dbReference type="Proteomes" id="UP000792457">
    <property type="component" value="Unassembled WGS sequence"/>
</dbReference>
<protein>
    <submittedName>
        <fullName evidence="2">Uncharacterized protein</fullName>
    </submittedName>
</protein>
<reference evidence="2" key="1">
    <citation type="submission" date="2013-04" db="EMBL/GenBank/DDBJ databases">
        <authorList>
            <person name="Qu J."/>
            <person name="Murali S.C."/>
            <person name="Bandaranaike D."/>
            <person name="Bellair M."/>
            <person name="Blankenburg K."/>
            <person name="Chao H."/>
            <person name="Dinh H."/>
            <person name="Doddapaneni H."/>
            <person name="Downs B."/>
            <person name="Dugan-Rocha S."/>
            <person name="Elkadiri S."/>
            <person name="Gnanaolivu R.D."/>
            <person name="Hernandez B."/>
            <person name="Javaid M."/>
            <person name="Jayaseelan J.C."/>
            <person name="Lee S."/>
            <person name="Li M."/>
            <person name="Ming W."/>
            <person name="Munidasa M."/>
            <person name="Muniz J."/>
            <person name="Nguyen L."/>
            <person name="Ongeri F."/>
            <person name="Osuji N."/>
            <person name="Pu L.-L."/>
            <person name="Puazo M."/>
            <person name="Qu C."/>
            <person name="Quiroz J."/>
            <person name="Raj R."/>
            <person name="Weissenberger G."/>
            <person name="Xin Y."/>
            <person name="Zou X."/>
            <person name="Han Y."/>
            <person name="Richards S."/>
            <person name="Worley K."/>
            <person name="Muzny D."/>
            <person name="Gibbs R."/>
        </authorList>
    </citation>
    <scope>NUCLEOTIDE SEQUENCE</scope>
    <source>
        <strain evidence="2">Sampled in the wild</strain>
    </source>
</reference>
<name>A0A8K0P748_LADFU</name>
<dbReference type="EMBL" id="KZ309015">
    <property type="protein sequence ID" value="KAG8236331.1"/>
    <property type="molecule type" value="Genomic_DNA"/>
</dbReference>
<accession>A0A8K0P748</accession>
<gene>
    <name evidence="2" type="ORF">J437_LFUL010465</name>
</gene>
<keyword evidence="3" id="KW-1185">Reference proteome</keyword>
<evidence type="ECO:0000256" key="1">
    <source>
        <dbReference type="SAM" id="MobiDB-lite"/>
    </source>
</evidence>
<comment type="caution">
    <text evidence="2">The sequence shown here is derived from an EMBL/GenBank/DDBJ whole genome shotgun (WGS) entry which is preliminary data.</text>
</comment>
<evidence type="ECO:0000313" key="3">
    <source>
        <dbReference type="Proteomes" id="UP000792457"/>
    </source>
</evidence>
<reference evidence="2" key="2">
    <citation type="submission" date="2017-10" db="EMBL/GenBank/DDBJ databases">
        <title>Ladona fulva Genome sequencing and assembly.</title>
        <authorList>
            <person name="Murali S."/>
            <person name="Richards S."/>
            <person name="Bandaranaike D."/>
            <person name="Bellair M."/>
            <person name="Blankenburg K."/>
            <person name="Chao H."/>
            <person name="Dinh H."/>
            <person name="Doddapaneni H."/>
            <person name="Dugan-Rocha S."/>
            <person name="Elkadiri S."/>
            <person name="Gnanaolivu R."/>
            <person name="Hernandez B."/>
            <person name="Skinner E."/>
            <person name="Javaid M."/>
            <person name="Lee S."/>
            <person name="Li M."/>
            <person name="Ming W."/>
            <person name="Munidasa M."/>
            <person name="Muniz J."/>
            <person name="Nguyen L."/>
            <person name="Hughes D."/>
            <person name="Osuji N."/>
            <person name="Pu L.-L."/>
            <person name="Puazo M."/>
            <person name="Qu C."/>
            <person name="Quiroz J."/>
            <person name="Raj R."/>
            <person name="Weissenberger G."/>
            <person name="Xin Y."/>
            <person name="Zou X."/>
            <person name="Han Y."/>
            <person name="Worley K."/>
            <person name="Muzny D."/>
            <person name="Gibbs R."/>
        </authorList>
    </citation>
    <scope>NUCLEOTIDE SEQUENCE</scope>
    <source>
        <strain evidence="2">Sampled in the wild</strain>
    </source>
</reference>
<dbReference type="OrthoDB" id="5979489at2759"/>
<evidence type="ECO:0000313" key="2">
    <source>
        <dbReference type="EMBL" id="KAG8236331.1"/>
    </source>
</evidence>
<feature type="compositionally biased region" description="Basic residues" evidence="1">
    <location>
        <begin position="196"/>
        <end position="208"/>
    </location>
</feature>
<proteinExistence type="predicted"/>
<dbReference type="AlphaFoldDB" id="A0A8K0P748"/>
<organism evidence="2 3">
    <name type="scientific">Ladona fulva</name>
    <name type="common">Scarce chaser dragonfly</name>
    <name type="synonym">Libellula fulva</name>
    <dbReference type="NCBI Taxonomy" id="123851"/>
    <lineage>
        <taxon>Eukaryota</taxon>
        <taxon>Metazoa</taxon>
        <taxon>Ecdysozoa</taxon>
        <taxon>Arthropoda</taxon>
        <taxon>Hexapoda</taxon>
        <taxon>Insecta</taxon>
        <taxon>Pterygota</taxon>
        <taxon>Palaeoptera</taxon>
        <taxon>Odonata</taxon>
        <taxon>Epiprocta</taxon>
        <taxon>Anisoptera</taxon>
        <taxon>Libelluloidea</taxon>
        <taxon>Libellulidae</taxon>
        <taxon>Ladona</taxon>
    </lineage>
</organism>
<sequence>MLINVYVYTDIIKPQIVGDTLARCLRVLNTKLGLHQTFNQIYYFPVEKKNIEVIECMLANKLGETVPFHDGEQSSIVVLHFYKKKQGGELGTIYRASYRMQKGRGIGSFLAGLWRFAKPLIYSGLKTVGKEAPSSTSKVITDFGTKPIKEILRTRLSETRENLKRKAEEKLKTMSGGGVRMTKRPRLNKIKSSANKMRRHSMRKRRRDRIVQRDIFST</sequence>
<feature type="region of interest" description="Disordered" evidence="1">
    <location>
        <begin position="194"/>
        <end position="218"/>
    </location>
</feature>